<evidence type="ECO:0000313" key="1">
    <source>
        <dbReference type="EMBL" id="CAG5096430.1"/>
    </source>
</evidence>
<dbReference type="EMBL" id="OU015569">
    <property type="protein sequence ID" value="CAG5096430.1"/>
    <property type="molecule type" value="Genomic_DNA"/>
</dbReference>
<organism evidence="1 2">
    <name type="scientific">Oikopleura dioica</name>
    <name type="common">Tunicate</name>
    <dbReference type="NCBI Taxonomy" id="34765"/>
    <lineage>
        <taxon>Eukaryota</taxon>
        <taxon>Metazoa</taxon>
        <taxon>Chordata</taxon>
        <taxon>Tunicata</taxon>
        <taxon>Appendicularia</taxon>
        <taxon>Copelata</taxon>
        <taxon>Oikopleuridae</taxon>
        <taxon>Oikopleura</taxon>
    </lineage>
</organism>
<sequence length="311" mass="34992">MKTFICFAAAVDSSQWGGKTGWTKTPKPHGKPVGLPVKGLDLNYNVQKDMVCDDLDSTQDWNCSDGFKETSVCQTTCGETGSVKTEKVCACHRIVGNAKLFLGCRWLNKTENECLTETKKQIISTKIDLPEKEQRIEKEREIKPEEDPEEEESRIVVVETPKENKVKYATGNCEKLEDMDNWSCVQANKDSPVVMTCSRLCQTKDRFRTVRNRCICIAGKCRWQKAHVQSCPNLRAGLILPPVSLKSAGSADKSESQSLFSVFSAHVTDKAKVDDSSGKYVHPFEFLQKFQSWMYDSGLLSPQNKDLLIEM</sequence>
<accession>A0ABN7SAC0</accession>
<name>A0ABN7SAC0_OIKDI</name>
<reference evidence="1 2" key="1">
    <citation type="submission" date="2021-04" db="EMBL/GenBank/DDBJ databases">
        <authorList>
            <person name="Bliznina A."/>
        </authorList>
    </citation>
    <scope>NUCLEOTIDE SEQUENCE [LARGE SCALE GENOMIC DNA]</scope>
</reference>
<evidence type="ECO:0000313" key="2">
    <source>
        <dbReference type="Proteomes" id="UP001158576"/>
    </source>
</evidence>
<proteinExistence type="predicted"/>
<gene>
    <name evidence="1" type="ORF">OKIOD_LOCUS6173</name>
</gene>
<protein>
    <submittedName>
        <fullName evidence="1">Oidioi.mRNA.OKI2018_I69.XSR.g14615.t1.cds</fullName>
    </submittedName>
</protein>
<dbReference type="Proteomes" id="UP001158576">
    <property type="component" value="Chromosome XSR"/>
</dbReference>
<keyword evidence="2" id="KW-1185">Reference proteome</keyword>